<dbReference type="NCBIfam" id="TIGR01777">
    <property type="entry name" value="yfcH"/>
    <property type="match status" value="1"/>
</dbReference>
<dbReference type="Pfam" id="PF01370">
    <property type="entry name" value="Epimerase"/>
    <property type="match status" value="1"/>
</dbReference>
<dbReference type="InterPro" id="IPR013549">
    <property type="entry name" value="DUF1731"/>
</dbReference>
<reference evidence="5" key="1">
    <citation type="submission" date="2020-06" db="EMBL/GenBank/DDBJ databases">
        <title>Nostoc edaphicum CCNP1411 genome.</title>
        <authorList>
            <person name="Fidor A."/>
            <person name="Grabski M."/>
            <person name="Gawor J."/>
            <person name="Gromadka R."/>
            <person name="Wegrzyn G."/>
            <person name="Mazur-Marzec H."/>
        </authorList>
    </citation>
    <scope>NUCLEOTIDE SEQUENCE [LARGE SCALE GENOMIC DNA]</scope>
    <source>
        <strain evidence="5">CCNP1411</strain>
    </source>
</reference>
<dbReference type="KEGG" id="ned:HUN01_23835"/>
<dbReference type="SUPFAM" id="SSF51735">
    <property type="entry name" value="NAD(P)-binding Rossmann-fold domains"/>
    <property type="match status" value="1"/>
</dbReference>
<sequence length="321" mass="34386">MKVAITGATGFVGSRLVQRLHGKGHKIVVLTRNTTFAQKVFPSEAFPNVEIVAYTPNASGSWQGVIASCDGVVNLAGEPIGEGRWTPERKQEILNSRKFGTQKVVEAIANANPKTAVATTGGTPATRCLPTVLINASAIGYYGTSETAIFDETNLSGNDFLAQVCQAWEAEARKVKDAGVRLVILRFGIVLGNGGALGKMIPPFKLFAGGPIGSGRQWFSWIHVDDLVSLILEALTKPEIEGVYNATAPKPVRMADLSQTLGQVMNRPSWLPVPAFAIEALLGDGAIVVLEGQQVIPKRTLETGFEYKYPNLQSALTQILN</sequence>
<dbReference type="InterPro" id="IPR001509">
    <property type="entry name" value="Epimerase_deHydtase"/>
</dbReference>
<evidence type="ECO:0000313" key="5">
    <source>
        <dbReference type="Proteomes" id="UP000514713"/>
    </source>
</evidence>
<dbReference type="InterPro" id="IPR010099">
    <property type="entry name" value="SDR39U1"/>
</dbReference>
<dbReference type="Gene3D" id="3.40.50.720">
    <property type="entry name" value="NAD(P)-binding Rossmann-like Domain"/>
    <property type="match status" value="1"/>
</dbReference>
<dbReference type="AlphaFoldDB" id="A0A7D7QL80"/>
<dbReference type="CDD" id="cd05242">
    <property type="entry name" value="SDR_a8"/>
    <property type="match status" value="1"/>
</dbReference>
<dbReference type="PANTHER" id="PTHR11092">
    <property type="entry name" value="SUGAR NUCLEOTIDE EPIMERASE RELATED"/>
    <property type="match status" value="1"/>
</dbReference>
<accession>A0A7D7QL80</accession>
<evidence type="ECO:0000259" key="2">
    <source>
        <dbReference type="Pfam" id="PF01370"/>
    </source>
</evidence>
<dbReference type="EMBL" id="CP054698">
    <property type="protein sequence ID" value="QMS90461.1"/>
    <property type="molecule type" value="Genomic_DNA"/>
</dbReference>
<evidence type="ECO:0000313" key="4">
    <source>
        <dbReference type="EMBL" id="QMS90461.1"/>
    </source>
</evidence>
<proteinExistence type="inferred from homology"/>
<dbReference type="PANTHER" id="PTHR11092:SF0">
    <property type="entry name" value="EPIMERASE FAMILY PROTEIN SDR39U1"/>
    <property type="match status" value="1"/>
</dbReference>
<organism evidence="4 5">
    <name type="scientific">Nostoc edaphicum CCNP1411</name>
    <dbReference type="NCBI Taxonomy" id="1472755"/>
    <lineage>
        <taxon>Bacteria</taxon>
        <taxon>Bacillati</taxon>
        <taxon>Cyanobacteriota</taxon>
        <taxon>Cyanophyceae</taxon>
        <taxon>Nostocales</taxon>
        <taxon>Nostocaceae</taxon>
        <taxon>Nostoc</taxon>
    </lineage>
</organism>
<evidence type="ECO:0000256" key="1">
    <source>
        <dbReference type="ARBA" id="ARBA00009353"/>
    </source>
</evidence>
<dbReference type="InterPro" id="IPR036291">
    <property type="entry name" value="NAD(P)-bd_dom_sf"/>
</dbReference>
<dbReference type="RefSeq" id="WP_181928256.1">
    <property type="nucleotide sequence ID" value="NZ_CP054698.1"/>
</dbReference>
<dbReference type="Proteomes" id="UP000514713">
    <property type="component" value="Chromosome"/>
</dbReference>
<name>A0A7D7QL80_9NOSO</name>
<gene>
    <name evidence="4" type="ORF">HUN01_23835</name>
</gene>
<feature type="domain" description="DUF1731" evidence="3">
    <location>
        <begin position="273"/>
        <end position="319"/>
    </location>
</feature>
<evidence type="ECO:0000259" key="3">
    <source>
        <dbReference type="Pfam" id="PF08338"/>
    </source>
</evidence>
<feature type="domain" description="NAD-dependent epimerase/dehydratase" evidence="2">
    <location>
        <begin position="3"/>
        <end position="245"/>
    </location>
</feature>
<comment type="similarity">
    <text evidence="1">Belongs to the NAD(P)-dependent epimerase/dehydratase family. SDR39U1 subfamily.</text>
</comment>
<protein>
    <submittedName>
        <fullName evidence="4">TIGR01777 family protein</fullName>
    </submittedName>
</protein>
<keyword evidence="5" id="KW-1185">Reference proteome</keyword>
<dbReference type="Pfam" id="PF08338">
    <property type="entry name" value="DUF1731"/>
    <property type="match status" value="1"/>
</dbReference>